<keyword evidence="2" id="KW-1185">Reference proteome</keyword>
<name>A0A6G0T2C0_APHGL</name>
<gene>
    <name evidence="1" type="ORF">AGLY_015083</name>
</gene>
<reference evidence="1 2" key="1">
    <citation type="submission" date="2019-08" db="EMBL/GenBank/DDBJ databases">
        <title>The genome of the soybean aphid Biotype 1, its phylome, world population structure and adaptation to the North American continent.</title>
        <authorList>
            <person name="Giordano R."/>
            <person name="Donthu R.K."/>
            <person name="Hernandez A.G."/>
            <person name="Wright C.L."/>
            <person name="Zimin A.V."/>
        </authorList>
    </citation>
    <scope>NUCLEOTIDE SEQUENCE [LARGE SCALE GENOMIC DNA]</scope>
    <source>
        <tissue evidence="1">Whole aphids</tissue>
    </source>
</reference>
<dbReference type="AlphaFoldDB" id="A0A6G0T2C0"/>
<dbReference type="OrthoDB" id="10619888at2759"/>
<dbReference type="EMBL" id="VYZN01000066">
    <property type="protein sequence ID" value="KAE9524495.1"/>
    <property type="molecule type" value="Genomic_DNA"/>
</dbReference>
<proteinExistence type="predicted"/>
<evidence type="ECO:0000313" key="2">
    <source>
        <dbReference type="Proteomes" id="UP000475862"/>
    </source>
</evidence>
<protein>
    <submittedName>
        <fullName evidence="1">Uncharacterized protein</fullName>
    </submittedName>
</protein>
<accession>A0A6G0T2C0</accession>
<organism evidence="1 2">
    <name type="scientific">Aphis glycines</name>
    <name type="common">Soybean aphid</name>
    <dbReference type="NCBI Taxonomy" id="307491"/>
    <lineage>
        <taxon>Eukaryota</taxon>
        <taxon>Metazoa</taxon>
        <taxon>Ecdysozoa</taxon>
        <taxon>Arthropoda</taxon>
        <taxon>Hexapoda</taxon>
        <taxon>Insecta</taxon>
        <taxon>Pterygota</taxon>
        <taxon>Neoptera</taxon>
        <taxon>Paraneoptera</taxon>
        <taxon>Hemiptera</taxon>
        <taxon>Sternorrhyncha</taxon>
        <taxon>Aphidomorpha</taxon>
        <taxon>Aphidoidea</taxon>
        <taxon>Aphididae</taxon>
        <taxon>Aphidini</taxon>
        <taxon>Aphis</taxon>
        <taxon>Aphis</taxon>
    </lineage>
</organism>
<dbReference type="Proteomes" id="UP000475862">
    <property type="component" value="Unassembled WGS sequence"/>
</dbReference>
<comment type="caution">
    <text evidence="1">The sequence shown here is derived from an EMBL/GenBank/DDBJ whole genome shotgun (WGS) entry which is preliminary data.</text>
</comment>
<evidence type="ECO:0000313" key="1">
    <source>
        <dbReference type="EMBL" id="KAE9524495.1"/>
    </source>
</evidence>
<sequence>MCSFSIPEIMTPSMKPQKVEKQKNIKYIDIQKYLRILQIVMFKSYSNRRSFSFENLICNCTDCLVRLNLKSIRNSVNITIYPQTILNICYSKSISRRYLKISPVQFFLLVFEVQILTKIRIIHKKFYITFEVQILTKICQNHEYLPLKHKPLFSPTIRNDILGPRLTNHLRSESFSYTMIPIIGFKFNTPIIYNSDPHGT</sequence>